<dbReference type="Gene3D" id="3.40.50.720">
    <property type="entry name" value="NAD(P)-binding Rossmann-like Domain"/>
    <property type="match status" value="1"/>
</dbReference>
<dbReference type="PANTHER" id="PTHR48106">
    <property type="entry name" value="QUINONE OXIDOREDUCTASE PIG3-RELATED"/>
    <property type="match status" value="1"/>
</dbReference>
<protein>
    <submittedName>
        <fullName evidence="4">Zinc-binding dehydrogenase</fullName>
    </submittedName>
</protein>
<dbReference type="EMBL" id="JAODYY010000018">
    <property type="protein sequence ID" value="MDH0126865.1"/>
    <property type="molecule type" value="Genomic_DNA"/>
</dbReference>
<dbReference type="Proteomes" id="UP001158087">
    <property type="component" value="Unassembled WGS sequence"/>
</dbReference>
<sequence>MGASVIVTAGSAAKCDYCRSLGADVAINYRETDFFDTVLAATGGQGANVVLDMVGGSYVDRNLRVMAIDGRCAIISLQDGRQISADFEPLLRRRLTLVGSTLRPLPKSEKSRIASNVASAVLPLVAQGIIRPHVNQTFTLDRASDAHVWMESNVNMGKIVLIP</sequence>
<evidence type="ECO:0000256" key="2">
    <source>
        <dbReference type="ARBA" id="ARBA00023002"/>
    </source>
</evidence>
<reference evidence="4" key="1">
    <citation type="submission" date="2022-09" db="EMBL/GenBank/DDBJ databases">
        <title>Intensive care unit water sources are persistently colonized with multi-drug resistant bacteria and are the site of extensive horizontal gene transfer of antibiotic resistance genes.</title>
        <authorList>
            <person name="Diorio-Toth L."/>
        </authorList>
    </citation>
    <scope>NUCLEOTIDE SEQUENCE</scope>
    <source>
        <strain evidence="4">GD04153</strain>
    </source>
</reference>
<comment type="caution">
    <text evidence="4">The sequence shown here is derived from an EMBL/GenBank/DDBJ whole genome shotgun (WGS) entry which is preliminary data.</text>
</comment>
<feature type="domain" description="Alcohol dehydrogenase-like C-terminal" evidence="3">
    <location>
        <begin position="1"/>
        <end position="104"/>
    </location>
</feature>
<dbReference type="Gene3D" id="3.90.180.10">
    <property type="entry name" value="Medium-chain alcohol dehydrogenases, catalytic domain"/>
    <property type="match status" value="1"/>
</dbReference>
<organism evidence="4 5">
    <name type="scientific">Brucella intermedia GD04153</name>
    <dbReference type="NCBI Taxonomy" id="2975438"/>
    <lineage>
        <taxon>Bacteria</taxon>
        <taxon>Pseudomonadati</taxon>
        <taxon>Pseudomonadota</taxon>
        <taxon>Alphaproteobacteria</taxon>
        <taxon>Hyphomicrobiales</taxon>
        <taxon>Brucellaceae</taxon>
        <taxon>Brucella/Ochrobactrum group</taxon>
        <taxon>Brucella</taxon>
    </lineage>
</organism>
<keyword evidence="1" id="KW-0521">NADP</keyword>
<dbReference type="PANTHER" id="PTHR48106:SF8">
    <property type="entry name" value="OS02G0805600 PROTEIN"/>
    <property type="match status" value="1"/>
</dbReference>
<dbReference type="Pfam" id="PF00107">
    <property type="entry name" value="ADH_zinc_N"/>
    <property type="match status" value="1"/>
</dbReference>
<dbReference type="InterPro" id="IPR036291">
    <property type="entry name" value="NAD(P)-bd_dom_sf"/>
</dbReference>
<dbReference type="InterPro" id="IPR013149">
    <property type="entry name" value="ADH-like_C"/>
</dbReference>
<accession>A0AA42KUD7</accession>
<dbReference type="AlphaFoldDB" id="A0AA42KUD7"/>
<keyword evidence="2" id="KW-0560">Oxidoreductase</keyword>
<dbReference type="GO" id="GO:0016651">
    <property type="term" value="F:oxidoreductase activity, acting on NAD(P)H"/>
    <property type="evidence" value="ECO:0007669"/>
    <property type="project" value="TreeGrafter"/>
</dbReference>
<evidence type="ECO:0000259" key="3">
    <source>
        <dbReference type="Pfam" id="PF00107"/>
    </source>
</evidence>
<evidence type="ECO:0000313" key="4">
    <source>
        <dbReference type="EMBL" id="MDH0126865.1"/>
    </source>
</evidence>
<proteinExistence type="predicted"/>
<evidence type="ECO:0000256" key="1">
    <source>
        <dbReference type="ARBA" id="ARBA00022857"/>
    </source>
</evidence>
<name>A0AA42KUD7_9HYPH</name>
<dbReference type="SUPFAM" id="SSF51735">
    <property type="entry name" value="NAD(P)-binding Rossmann-fold domains"/>
    <property type="match status" value="1"/>
</dbReference>
<evidence type="ECO:0000313" key="5">
    <source>
        <dbReference type="Proteomes" id="UP001158087"/>
    </source>
</evidence>
<gene>
    <name evidence="4" type="ORF">N7376_23100</name>
</gene>
<dbReference type="GO" id="GO:0070402">
    <property type="term" value="F:NADPH binding"/>
    <property type="evidence" value="ECO:0007669"/>
    <property type="project" value="TreeGrafter"/>
</dbReference>